<protein>
    <submittedName>
        <fullName evidence="2">Uncharacterized protein</fullName>
    </submittedName>
</protein>
<proteinExistence type="predicted"/>
<dbReference type="Proteomes" id="UP000820818">
    <property type="component" value="Linkage Group LG7"/>
</dbReference>
<feature type="compositionally biased region" description="Basic and acidic residues" evidence="1">
    <location>
        <begin position="76"/>
        <end position="86"/>
    </location>
</feature>
<evidence type="ECO:0000313" key="3">
    <source>
        <dbReference type="Proteomes" id="UP000820818"/>
    </source>
</evidence>
<organism evidence="2 3">
    <name type="scientific">Daphnia sinensis</name>
    <dbReference type="NCBI Taxonomy" id="1820382"/>
    <lineage>
        <taxon>Eukaryota</taxon>
        <taxon>Metazoa</taxon>
        <taxon>Ecdysozoa</taxon>
        <taxon>Arthropoda</taxon>
        <taxon>Crustacea</taxon>
        <taxon>Branchiopoda</taxon>
        <taxon>Diplostraca</taxon>
        <taxon>Cladocera</taxon>
        <taxon>Anomopoda</taxon>
        <taxon>Daphniidae</taxon>
        <taxon>Daphnia</taxon>
        <taxon>Daphnia similis group</taxon>
    </lineage>
</organism>
<name>A0AAD5KMV5_9CRUS</name>
<dbReference type="AlphaFoldDB" id="A0AAD5KMV5"/>
<evidence type="ECO:0000256" key="1">
    <source>
        <dbReference type="SAM" id="MobiDB-lite"/>
    </source>
</evidence>
<keyword evidence="3" id="KW-1185">Reference proteome</keyword>
<sequence>MNRQSPTFTYKKSKTGLSKPITVSDNIHSQHQKAVYGHFQTLLDSGARSYTFWKELEATVTKGVFRSLRLPEPFPKERATKVDQRKQTPYSIPVPESPQIVPLLSPEEKTQLDAVTRVRAAHTAAQEAELKAKLILEDSQIRKEKERLRL</sequence>
<accession>A0AAD5KMV5</accession>
<comment type="caution">
    <text evidence="2">The sequence shown here is derived from an EMBL/GenBank/DDBJ whole genome shotgun (WGS) entry which is preliminary data.</text>
</comment>
<dbReference type="EMBL" id="WJBH02000007">
    <property type="protein sequence ID" value="KAI9556122.1"/>
    <property type="molecule type" value="Genomic_DNA"/>
</dbReference>
<feature type="region of interest" description="Disordered" evidence="1">
    <location>
        <begin position="76"/>
        <end position="99"/>
    </location>
</feature>
<gene>
    <name evidence="2" type="ORF">GHT06_018695</name>
</gene>
<reference evidence="2 3" key="1">
    <citation type="submission" date="2022-05" db="EMBL/GenBank/DDBJ databases">
        <title>A multi-omics perspective on studying reproductive biology in Daphnia sinensis.</title>
        <authorList>
            <person name="Jia J."/>
        </authorList>
    </citation>
    <scope>NUCLEOTIDE SEQUENCE [LARGE SCALE GENOMIC DNA]</scope>
    <source>
        <strain evidence="2 3">WSL</strain>
    </source>
</reference>
<evidence type="ECO:0000313" key="2">
    <source>
        <dbReference type="EMBL" id="KAI9556122.1"/>
    </source>
</evidence>